<dbReference type="Proteomes" id="UP000297647">
    <property type="component" value="Unassembled WGS sequence"/>
</dbReference>
<dbReference type="InterPro" id="IPR000192">
    <property type="entry name" value="Aminotrans_V_dom"/>
</dbReference>
<keyword evidence="4" id="KW-1185">Reference proteome</keyword>
<dbReference type="AlphaFoldDB" id="A0A4Y9QPS5"/>
<sequence length="415" mass="46736">MGNRRDFIQKMGFGLLAPTFLSSIDSQANSLPLSEQSWEEIRELFPLQKSRIYLNNGTFGPSPKSVLEAIHQSFQETNETGVYGNPDSGRERIADFFGVKKSEISLTHNTTEGINIMAQGLPLQAGDEVIVTSHEHAGSAIPWLNRAHLDQIVLKVFQPSDTQEKNQEIIKSLVTPKTRAIAIPHITCTTGTVFPIREIADFARERGIFTAIDGAHGAGTIQLNLRELGCDFYAGCFHKWMLGPNGSGFLFVREEMLDQLQAYQVGAKSEKSWKLSEDESDFGGYVDTAHRYDYGTQSTPMHVGVVAAVEFHKEIGRERIEARIRELNDYLYEGLKQIERLEILTPEERESRICVVSFRVPGMDYREIATALSQKQIRIRGVHEANLNAIRVSTHIYNSKAEIDFFLNEIKRITS</sequence>
<dbReference type="PANTHER" id="PTHR43586">
    <property type="entry name" value="CYSTEINE DESULFURASE"/>
    <property type="match status" value="1"/>
</dbReference>
<dbReference type="Gene3D" id="3.40.640.10">
    <property type="entry name" value="Type I PLP-dependent aspartate aminotransferase-like (Major domain)"/>
    <property type="match status" value="1"/>
</dbReference>
<name>A0A4Y9QPS5_9BACT</name>
<evidence type="ECO:0000313" key="3">
    <source>
        <dbReference type="EMBL" id="TFV94200.1"/>
    </source>
</evidence>
<dbReference type="InterPro" id="IPR015421">
    <property type="entry name" value="PyrdxlP-dep_Trfase_major"/>
</dbReference>
<evidence type="ECO:0000256" key="1">
    <source>
        <dbReference type="ARBA" id="ARBA00022898"/>
    </source>
</evidence>
<dbReference type="RefSeq" id="WP_135073304.1">
    <property type="nucleotide sequence ID" value="NZ_SPSB01000003.1"/>
</dbReference>
<dbReference type="InterPro" id="IPR015422">
    <property type="entry name" value="PyrdxlP-dep_Trfase_small"/>
</dbReference>
<gene>
    <name evidence="3" type="ORF">E4S40_09175</name>
</gene>
<reference evidence="3 4" key="1">
    <citation type="submission" date="2019-03" db="EMBL/GenBank/DDBJ databases">
        <title>Algoriphagus sp. nov, a new strain isolated from root system soil of mangrove plant Kandelia.</title>
        <authorList>
            <person name="Yin Q."/>
            <person name="Wang K."/>
            <person name="Song Z."/>
        </authorList>
    </citation>
    <scope>NUCLEOTIDE SEQUENCE [LARGE SCALE GENOMIC DNA]</scope>
    <source>
        <strain evidence="3 4">XY-J91</strain>
    </source>
</reference>
<feature type="domain" description="Aminotransferase class V" evidence="2">
    <location>
        <begin position="87"/>
        <end position="405"/>
    </location>
</feature>
<keyword evidence="3" id="KW-0808">Transferase</keyword>
<organism evidence="3 4">
    <name type="scientific">Algoriphagus kandeliae</name>
    <dbReference type="NCBI Taxonomy" id="2562278"/>
    <lineage>
        <taxon>Bacteria</taxon>
        <taxon>Pseudomonadati</taxon>
        <taxon>Bacteroidota</taxon>
        <taxon>Cytophagia</taxon>
        <taxon>Cytophagales</taxon>
        <taxon>Cyclobacteriaceae</taxon>
        <taxon>Algoriphagus</taxon>
    </lineage>
</organism>
<dbReference type="InterPro" id="IPR015424">
    <property type="entry name" value="PyrdxlP-dep_Trfase"/>
</dbReference>
<dbReference type="GO" id="GO:0008483">
    <property type="term" value="F:transaminase activity"/>
    <property type="evidence" value="ECO:0007669"/>
    <property type="project" value="UniProtKB-KW"/>
</dbReference>
<proteinExistence type="predicted"/>
<accession>A0A4Y9QPS5</accession>
<protein>
    <submittedName>
        <fullName evidence="3">Aminotransferase class V-fold PLP-dependent enzyme</fullName>
    </submittedName>
</protein>
<keyword evidence="3" id="KW-0032">Aminotransferase</keyword>
<comment type="caution">
    <text evidence="3">The sequence shown here is derived from an EMBL/GenBank/DDBJ whole genome shotgun (WGS) entry which is preliminary data.</text>
</comment>
<dbReference type="OrthoDB" id="9804366at2"/>
<keyword evidence="1" id="KW-0663">Pyridoxal phosphate</keyword>
<dbReference type="EMBL" id="SPSB01000003">
    <property type="protein sequence ID" value="TFV94200.1"/>
    <property type="molecule type" value="Genomic_DNA"/>
</dbReference>
<dbReference type="Pfam" id="PF00266">
    <property type="entry name" value="Aminotran_5"/>
    <property type="match status" value="1"/>
</dbReference>
<evidence type="ECO:0000259" key="2">
    <source>
        <dbReference type="Pfam" id="PF00266"/>
    </source>
</evidence>
<dbReference type="SUPFAM" id="SSF53383">
    <property type="entry name" value="PLP-dependent transferases"/>
    <property type="match status" value="1"/>
</dbReference>
<dbReference type="PANTHER" id="PTHR43586:SF8">
    <property type="entry name" value="CYSTEINE DESULFURASE 1, CHLOROPLASTIC"/>
    <property type="match status" value="1"/>
</dbReference>
<dbReference type="Gene3D" id="3.90.1150.10">
    <property type="entry name" value="Aspartate Aminotransferase, domain 1"/>
    <property type="match status" value="1"/>
</dbReference>
<evidence type="ECO:0000313" key="4">
    <source>
        <dbReference type="Proteomes" id="UP000297647"/>
    </source>
</evidence>